<name>A0ABP8N318_9BACT</name>
<keyword evidence="3" id="KW-0012">Acyltransferase</keyword>
<protein>
    <submittedName>
        <fullName evidence="4">DapH/DapD/GlmU-related protein</fullName>
    </submittedName>
</protein>
<evidence type="ECO:0000256" key="1">
    <source>
        <dbReference type="ARBA" id="ARBA00022679"/>
    </source>
</evidence>
<dbReference type="CDD" id="cd04647">
    <property type="entry name" value="LbH_MAT_like"/>
    <property type="match status" value="1"/>
</dbReference>
<comment type="caution">
    <text evidence="4">The sequence shown here is derived from an EMBL/GenBank/DDBJ whole genome shotgun (WGS) entry which is preliminary data.</text>
</comment>
<organism evidence="4 5">
    <name type="scientific">Nibrella saemangeumensis</name>
    <dbReference type="NCBI Taxonomy" id="1084526"/>
    <lineage>
        <taxon>Bacteria</taxon>
        <taxon>Pseudomonadati</taxon>
        <taxon>Bacteroidota</taxon>
        <taxon>Cytophagia</taxon>
        <taxon>Cytophagales</taxon>
        <taxon>Spirosomataceae</taxon>
        <taxon>Nibrella</taxon>
    </lineage>
</organism>
<dbReference type="SUPFAM" id="SSF51161">
    <property type="entry name" value="Trimeric LpxA-like enzymes"/>
    <property type="match status" value="1"/>
</dbReference>
<dbReference type="InterPro" id="IPR018357">
    <property type="entry name" value="Hexapep_transf_CS"/>
</dbReference>
<proteinExistence type="predicted"/>
<dbReference type="Gene3D" id="2.160.10.10">
    <property type="entry name" value="Hexapeptide repeat proteins"/>
    <property type="match status" value="1"/>
</dbReference>
<sequence length="208" mass="23224">MRRIIFVYFFKFCRNYFRRITNVIDYLLCYIVFYGQNIKFQDFKTKGLPFVSIALGGHCEIGSGFKMNNGLINNPIGSSNRCILFVDKGAKLKIGNNVGISQTSIICHHHITLGNFVKVGGGVRIFDTDFHAISPTIRKDSKLDHHYKSNRAVFIKDNVFIGAFSTILKGVTIGENSIVGACSVVTKDIPDNEVWAGNPAKRIKSLTP</sequence>
<dbReference type="RefSeq" id="WP_345244891.1">
    <property type="nucleotide sequence ID" value="NZ_BAABHD010000030.1"/>
</dbReference>
<evidence type="ECO:0000256" key="2">
    <source>
        <dbReference type="ARBA" id="ARBA00022737"/>
    </source>
</evidence>
<dbReference type="InterPro" id="IPR011004">
    <property type="entry name" value="Trimer_LpxA-like_sf"/>
</dbReference>
<keyword evidence="5" id="KW-1185">Reference proteome</keyword>
<evidence type="ECO:0000313" key="4">
    <source>
        <dbReference type="EMBL" id="GAA4459049.1"/>
    </source>
</evidence>
<dbReference type="InterPro" id="IPR051159">
    <property type="entry name" value="Hexapeptide_acetyltransf"/>
</dbReference>
<dbReference type="PANTHER" id="PTHR23416">
    <property type="entry name" value="SIALIC ACID SYNTHASE-RELATED"/>
    <property type="match status" value="1"/>
</dbReference>
<dbReference type="PROSITE" id="PS00101">
    <property type="entry name" value="HEXAPEP_TRANSFERASES"/>
    <property type="match status" value="1"/>
</dbReference>
<dbReference type="Pfam" id="PF00132">
    <property type="entry name" value="Hexapep"/>
    <property type="match status" value="1"/>
</dbReference>
<reference evidence="5" key="1">
    <citation type="journal article" date="2019" name="Int. J. Syst. Evol. Microbiol.">
        <title>The Global Catalogue of Microorganisms (GCM) 10K type strain sequencing project: providing services to taxonomists for standard genome sequencing and annotation.</title>
        <authorList>
            <consortium name="The Broad Institute Genomics Platform"/>
            <consortium name="The Broad Institute Genome Sequencing Center for Infectious Disease"/>
            <person name="Wu L."/>
            <person name="Ma J."/>
        </authorList>
    </citation>
    <scope>NUCLEOTIDE SEQUENCE [LARGE SCALE GENOMIC DNA]</scope>
    <source>
        <strain evidence="5">JCM 17927</strain>
    </source>
</reference>
<dbReference type="InterPro" id="IPR001451">
    <property type="entry name" value="Hexapep"/>
</dbReference>
<keyword evidence="2" id="KW-0677">Repeat</keyword>
<gene>
    <name evidence="4" type="ORF">GCM10023189_32200</name>
</gene>
<accession>A0ABP8N318</accession>
<keyword evidence="1" id="KW-0808">Transferase</keyword>
<dbReference type="EMBL" id="BAABHD010000030">
    <property type="protein sequence ID" value="GAA4459049.1"/>
    <property type="molecule type" value="Genomic_DNA"/>
</dbReference>
<evidence type="ECO:0000256" key="3">
    <source>
        <dbReference type="ARBA" id="ARBA00023315"/>
    </source>
</evidence>
<evidence type="ECO:0000313" key="5">
    <source>
        <dbReference type="Proteomes" id="UP001501175"/>
    </source>
</evidence>
<dbReference type="Proteomes" id="UP001501175">
    <property type="component" value="Unassembled WGS sequence"/>
</dbReference>